<dbReference type="PANTHER" id="PTHR43047">
    <property type="entry name" value="TWO-COMPONENT HISTIDINE PROTEIN KINASE"/>
    <property type="match status" value="1"/>
</dbReference>
<dbReference type="PROSITE" id="PS50109">
    <property type="entry name" value="HIS_KIN"/>
    <property type="match status" value="1"/>
</dbReference>
<dbReference type="InterPro" id="IPR003594">
    <property type="entry name" value="HATPase_dom"/>
</dbReference>
<keyword evidence="5 8" id="KW-0418">Kinase</keyword>
<evidence type="ECO:0000313" key="9">
    <source>
        <dbReference type="Proteomes" id="UP001180481"/>
    </source>
</evidence>
<organism evidence="8 9">
    <name type="scientific">Flavobacterium nakdongensis</name>
    <dbReference type="NCBI Taxonomy" id="3073563"/>
    <lineage>
        <taxon>Bacteria</taxon>
        <taxon>Pseudomonadati</taxon>
        <taxon>Bacteroidota</taxon>
        <taxon>Flavobacteriia</taxon>
        <taxon>Flavobacteriales</taxon>
        <taxon>Flavobacteriaceae</taxon>
        <taxon>Flavobacterium</taxon>
    </lineage>
</organism>
<dbReference type="Gene3D" id="1.10.287.130">
    <property type="match status" value="1"/>
</dbReference>
<keyword evidence="3" id="KW-0597">Phosphoprotein</keyword>
<dbReference type="SMART" id="SM00388">
    <property type="entry name" value="HisKA"/>
    <property type="match status" value="1"/>
</dbReference>
<feature type="domain" description="Histidine kinase" evidence="7">
    <location>
        <begin position="356"/>
        <end position="577"/>
    </location>
</feature>
<evidence type="ECO:0000256" key="4">
    <source>
        <dbReference type="ARBA" id="ARBA00022679"/>
    </source>
</evidence>
<dbReference type="PRINTS" id="PR00344">
    <property type="entry name" value="BCTRLSENSOR"/>
</dbReference>
<dbReference type="Pfam" id="PF02518">
    <property type="entry name" value="HATPase_c"/>
    <property type="match status" value="1"/>
</dbReference>
<dbReference type="RefSeq" id="WP_309532592.1">
    <property type="nucleotide sequence ID" value="NZ_CP133721.1"/>
</dbReference>
<evidence type="ECO:0000256" key="3">
    <source>
        <dbReference type="ARBA" id="ARBA00022553"/>
    </source>
</evidence>
<evidence type="ECO:0000259" key="7">
    <source>
        <dbReference type="PROSITE" id="PS50109"/>
    </source>
</evidence>
<sequence>MKKIISDFKSLNFKHRKVIHFSLLFSIVLFQILLFTAVYNEFYNESKLTTIENDLKYANRLKKLSENSKANYSKAQRNLHEFLKTKDVFFLKEYNSNLGYLNSNLDSLATFSKENKQFVAFQNVQHSSSESEQKLQAVIDSLLQIDIAPNTKLESDLFKLNQFDYSDILNSVNVESSVKVDSVKKKGFFNRLGKAIAGKVDVQKEKLNVLVTMKFGNKVSTGNVQEQLANAFKNTNAYYVKEFDILKKNIANLKNQDAAFIKRNEELLNYSNLLLDSYESTINGFKNVVSKKYDKQYQTNKTIRRFYIFGLIIGVVIVSIILFYFTRMAFEYEHRLSKANQIISENLRFKNRIVGMISHEIRSPLSIISIYSKMILSKIKDEGIQNLFSAIQFTTNSLTLLSNQILDFSKNENKKLTLNKKEFNLKLELSEIMKTLATLVENNENKLLVENNIQKQYIAHSDVVKLYQLFYNIIGNANKFTTKGLIKVIIQAVELSPSKINFEVVVEDNGKGISKSDIEHIFDNFYQGIVEEKIHNFGAGLGLNLCKELVELFQGNIHISSDINKGTKVTFNLLFKVRTSE</sequence>
<protein>
    <recommendedName>
        <fullName evidence="2">histidine kinase</fullName>
        <ecNumber evidence="2">2.7.13.3</ecNumber>
    </recommendedName>
</protein>
<keyword evidence="6" id="KW-0812">Transmembrane</keyword>
<dbReference type="InterPro" id="IPR036097">
    <property type="entry name" value="HisK_dim/P_sf"/>
</dbReference>
<evidence type="ECO:0000256" key="6">
    <source>
        <dbReference type="SAM" id="Phobius"/>
    </source>
</evidence>
<accession>A0ABY9RAM4</accession>
<reference evidence="8" key="1">
    <citation type="submission" date="2023-09" db="EMBL/GenBank/DDBJ databases">
        <title>Flavobacterium sp. 20NA77.7 isolated from freshwater.</title>
        <authorList>
            <person name="Le V."/>
            <person name="Ko S.-R."/>
            <person name="Ahn C.-Y."/>
            <person name="Oh H.-M."/>
        </authorList>
    </citation>
    <scope>NUCLEOTIDE SEQUENCE</scope>
    <source>
        <strain evidence="8">20NA77.7</strain>
    </source>
</reference>
<keyword evidence="4" id="KW-0808">Transferase</keyword>
<dbReference type="InterPro" id="IPR003661">
    <property type="entry name" value="HisK_dim/P_dom"/>
</dbReference>
<evidence type="ECO:0000256" key="5">
    <source>
        <dbReference type="ARBA" id="ARBA00022777"/>
    </source>
</evidence>
<feature type="transmembrane region" description="Helical" evidence="6">
    <location>
        <begin position="21"/>
        <end position="39"/>
    </location>
</feature>
<dbReference type="Gene3D" id="3.30.565.10">
    <property type="entry name" value="Histidine kinase-like ATPase, C-terminal domain"/>
    <property type="match status" value="1"/>
</dbReference>
<comment type="catalytic activity">
    <reaction evidence="1">
        <text>ATP + protein L-histidine = ADP + protein N-phospho-L-histidine.</text>
        <dbReference type="EC" id="2.7.13.3"/>
    </reaction>
</comment>
<evidence type="ECO:0000256" key="2">
    <source>
        <dbReference type="ARBA" id="ARBA00012438"/>
    </source>
</evidence>
<dbReference type="CDD" id="cd00082">
    <property type="entry name" value="HisKA"/>
    <property type="match status" value="1"/>
</dbReference>
<keyword evidence="9" id="KW-1185">Reference proteome</keyword>
<dbReference type="Proteomes" id="UP001180481">
    <property type="component" value="Chromosome"/>
</dbReference>
<gene>
    <name evidence="8" type="ORF">RF683_02195</name>
</gene>
<keyword evidence="6" id="KW-0472">Membrane</keyword>
<keyword evidence="6" id="KW-1133">Transmembrane helix</keyword>
<dbReference type="EC" id="2.7.13.3" evidence="2"/>
<evidence type="ECO:0000313" key="8">
    <source>
        <dbReference type="EMBL" id="WMW78276.1"/>
    </source>
</evidence>
<proteinExistence type="predicted"/>
<dbReference type="InterPro" id="IPR005467">
    <property type="entry name" value="His_kinase_dom"/>
</dbReference>
<name>A0ABY9RAM4_9FLAO</name>
<dbReference type="SMART" id="SM00387">
    <property type="entry name" value="HATPase_c"/>
    <property type="match status" value="1"/>
</dbReference>
<dbReference type="SUPFAM" id="SSF47384">
    <property type="entry name" value="Homodimeric domain of signal transducing histidine kinase"/>
    <property type="match status" value="1"/>
</dbReference>
<dbReference type="InterPro" id="IPR004358">
    <property type="entry name" value="Sig_transdc_His_kin-like_C"/>
</dbReference>
<dbReference type="SUPFAM" id="SSF55874">
    <property type="entry name" value="ATPase domain of HSP90 chaperone/DNA topoisomerase II/histidine kinase"/>
    <property type="match status" value="1"/>
</dbReference>
<evidence type="ECO:0000256" key="1">
    <source>
        <dbReference type="ARBA" id="ARBA00000085"/>
    </source>
</evidence>
<dbReference type="PANTHER" id="PTHR43047:SF66">
    <property type="entry name" value="HISKA"/>
    <property type="match status" value="1"/>
</dbReference>
<dbReference type="GO" id="GO:0016301">
    <property type="term" value="F:kinase activity"/>
    <property type="evidence" value="ECO:0007669"/>
    <property type="project" value="UniProtKB-KW"/>
</dbReference>
<dbReference type="InterPro" id="IPR036890">
    <property type="entry name" value="HATPase_C_sf"/>
</dbReference>
<dbReference type="EMBL" id="CP133721">
    <property type="protein sequence ID" value="WMW78276.1"/>
    <property type="molecule type" value="Genomic_DNA"/>
</dbReference>
<feature type="transmembrane region" description="Helical" evidence="6">
    <location>
        <begin position="306"/>
        <end position="325"/>
    </location>
</feature>
<dbReference type="Pfam" id="PF00512">
    <property type="entry name" value="HisKA"/>
    <property type="match status" value="1"/>
</dbReference>